<organism evidence="1 2">
    <name type="scientific">Anaerovorax odorimutans</name>
    <dbReference type="NCBI Taxonomy" id="109327"/>
    <lineage>
        <taxon>Bacteria</taxon>
        <taxon>Bacillati</taxon>
        <taxon>Bacillota</taxon>
        <taxon>Clostridia</taxon>
        <taxon>Peptostreptococcales</taxon>
        <taxon>Anaerovoracaceae</taxon>
        <taxon>Anaerovorax</taxon>
    </lineage>
</organism>
<proteinExistence type="predicted"/>
<protein>
    <recommendedName>
        <fullName evidence="3">ATPase</fullName>
    </recommendedName>
</protein>
<dbReference type="Proteomes" id="UP001524502">
    <property type="component" value="Unassembled WGS sequence"/>
</dbReference>
<evidence type="ECO:0000313" key="2">
    <source>
        <dbReference type="Proteomes" id="UP001524502"/>
    </source>
</evidence>
<dbReference type="EMBL" id="JANFXK010000016">
    <property type="protein sequence ID" value="MCQ4637770.1"/>
    <property type="molecule type" value="Genomic_DNA"/>
</dbReference>
<name>A0ABT1RRE5_9FIRM</name>
<reference evidence="1 2" key="1">
    <citation type="submission" date="2022-06" db="EMBL/GenBank/DDBJ databases">
        <title>Isolation of gut microbiota from human fecal samples.</title>
        <authorList>
            <person name="Pamer E.G."/>
            <person name="Barat B."/>
            <person name="Waligurski E."/>
            <person name="Medina S."/>
            <person name="Paddock L."/>
            <person name="Mostad J."/>
        </authorList>
    </citation>
    <scope>NUCLEOTIDE SEQUENCE [LARGE SCALE GENOMIC DNA]</scope>
    <source>
        <strain evidence="1 2">SL.3.17</strain>
    </source>
</reference>
<dbReference type="Gene3D" id="3.40.91.30">
    <property type="match status" value="1"/>
</dbReference>
<comment type="caution">
    <text evidence="1">The sequence shown here is derived from an EMBL/GenBank/DDBJ whole genome shotgun (WGS) entry which is preliminary data.</text>
</comment>
<gene>
    <name evidence="1" type="ORF">NE619_13630</name>
</gene>
<dbReference type="RefSeq" id="WP_256132954.1">
    <property type="nucleotide sequence ID" value="NZ_JANFXK010000016.1"/>
</dbReference>
<sequence length="244" mass="28863">MNKQYQQEIQEIQAELKQLPKGYLVKRRSFYYCHDDGKDRGITKDPQMIAQLARKAYLKERLKRLTINAKAAMMFDKRYRELSSAEIIRELSNPYKDLPQSYFFRDFANSWGREDYEKNDFCPEDRHYLTNGGVLVRSKSEMLIANALERKHISYRYEAALKLGESVYYPDFTAKRHRGGKLIFWEHFGLLDRPDYAVKTAEKLNTYAKHHIFPGRDLICTCEADIEDSRKIDAIIDLYFTDGR</sequence>
<keyword evidence="2" id="KW-1185">Reference proteome</keyword>
<evidence type="ECO:0008006" key="3">
    <source>
        <dbReference type="Google" id="ProtNLM"/>
    </source>
</evidence>
<accession>A0ABT1RRE5</accession>
<evidence type="ECO:0000313" key="1">
    <source>
        <dbReference type="EMBL" id="MCQ4637770.1"/>
    </source>
</evidence>